<evidence type="ECO:0000256" key="1">
    <source>
        <dbReference type="ARBA" id="ARBA00001928"/>
    </source>
</evidence>
<keyword evidence="8" id="KW-0594">Phospholipid biosynthesis</keyword>
<dbReference type="NCBIfam" id="TIGR00163">
    <property type="entry name" value="PS_decarb"/>
    <property type="match status" value="1"/>
</dbReference>
<reference evidence="13" key="1">
    <citation type="submission" date="2020-01" db="EMBL/GenBank/DDBJ databases">
        <authorList>
            <person name="Meier V. D."/>
            <person name="Meier V D."/>
        </authorList>
    </citation>
    <scope>NUCLEOTIDE SEQUENCE</scope>
    <source>
        <strain evidence="13">HLG_WM_MAG_05</strain>
    </source>
</reference>
<evidence type="ECO:0000256" key="3">
    <source>
        <dbReference type="ARBA" id="ARBA00012243"/>
    </source>
</evidence>
<dbReference type="EMBL" id="CACVAU010000038">
    <property type="protein sequence ID" value="CAA6811885.1"/>
    <property type="molecule type" value="Genomic_DNA"/>
</dbReference>
<evidence type="ECO:0000256" key="10">
    <source>
        <dbReference type="ARBA" id="ARBA00023264"/>
    </source>
</evidence>
<keyword evidence="5" id="KW-0210">Decarboxylase</keyword>
<dbReference type="GO" id="GO:0004609">
    <property type="term" value="F:phosphatidylserine decarboxylase activity"/>
    <property type="evidence" value="ECO:0007669"/>
    <property type="project" value="UniProtKB-EC"/>
</dbReference>
<dbReference type="UniPathway" id="UPA00558"/>
<keyword evidence="10" id="KW-1208">Phospholipid metabolism</keyword>
<keyword evidence="9 13" id="KW-0456">Lyase</keyword>
<keyword evidence="7" id="KW-0865">Zymogen</keyword>
<dbReference type="GO" id="GO:0006646">
    <property type="term" value="P:phosphatidylethanolamine biosynthetic process"/>
    <property type="evidence" value="ECO:0007669"/>
    <property type="project" value="UniProtKB-UniPathway"/>
</dbReference>
<evidence type="ECO:0000256" key="7">
    <source>
        <dbReference type="ARBA" id="ARBA00023145"/>
    </source>
</evidence>
<evidence type="ECO:0000256" key="9">
    <source>
        <dbReference type="ARBA" id="ARBA00023239"/>
    </source>
</evidence>
<dbReference type="PANTHER" id="PTHR10067:SF6">
    <property type="entry name" value="PHOSPHATIDYLSERINE DECARBOXYLASE PROENZYME, MITOCHONDRIAL"/>
    <property type="match status" value="1"/>
</dbReference>
<dbReference type="AlphaFoldDB" id="A0A6S6T5Q6"/>
<evidence type="ECO:0000256" key="2">
    <source>
        <dbReference type="ARBA" id="ARBA00005189"/>
    </source>
</evidence>
<evidence type="ECO:0000256" key="4">
    <source>
        <dbReference type="ARBA" id="ARBA00022516"/>
    </source>
</evidence>
<keyword evidence="4" id="KW-0444">Lipid biosynthesis</keyword>
<organism evidence="13">
    <name type="scientific">uncultured Sulfurovum sp</name>
    <dbReference type="NCBI Taxonomy" id="269237"/>
    <lineage>
        <taxon>Bacteria</taxon>
        <taxon>Pseudomonadati</taxon>
        <taxon>Campylobacterota</taxon>
        <taxon>Epsilonproteobacteria</taxon>
        <taxon>Campylobacterales</taxon>
        <taxon>Sulfurovaceae</taxon>
        <taxon>Sulfurovum</taxon>
        <taxon>environmental samples</taxon>
    </lineage>
</organism>
<evidence type="ECO:0000256" key="6">
    <source>
        <dbReference type="ARBA" id="ARBA00023098"/>
    </source>
</evidence>
<dbReference type="InterPro" id="IPR033177">
    <property type="entry name" value="PSD-B"/>
</dbReference>
<dbReference type="NCBIfam" id="NF003038">
    <property type="entry name" value="PRK03934.1"/>
    <property type="match status" value="1"/>
</dbReference>
<evidence type="ECO:0000256" key="12">
    <source>
        <dbReference type="ARBA" id="ARBA00024326"/>
    </source>
</evidence>
<evidence type="ECO:0000256" key="8">
    <source>
        <dbReference type="ARBA" id="ARBA00023209"/>
    </source>
</evidence>
<dbReference type="InterPro" id="IPR003817">
    <property type="entry name" value="PS_Dcarbxylase"/>
</dbReference>
<name>A0A6S6T5Q6_9BACT</name>
<comment type="pathway">
    <text evidence="2">Lipid metabolism.</text>
</comment>
<gene>
    <name evidence="13" type="ORF">HELGO_WM4080</name>
</gene>
<dbReference type="Pfam" id="PF02666">
    <property type="entry name" value="PS_Dcarbxylase"/>
    <property type="match status" value="1"/>
</dbReference>
<keyword evidence="11" id="KW-0670">Pyruvate</keyword>
<evidence type="ECO:0000313" key="13">
    <source>
        <dbReference type="EMBL" id="CAA6811885.1"/>
    </source>
</evidence>
<keyword evidence="6" id="KW-0443">Lipid metabolism</keyword>
<proteinExistence type="predicted"/>
<accession>A0A6S6T5Q6</accession>
<protein>
    <recommendedName>
        <fullName evidence="3">phosphatidylserine decarboxylase</fullName>
        <ecNumber evidence="3">4.1.1.65</ecNumber>
    </recommendedName>
</protein>
<sequence length="271" mass="31020">MKKHYSSLLSTGFGKFASKPFSKPLQKFINNSYVKLMGLDMTEFDTPANYPTLNKLFTRSFINKKEITTDENIMISPVDALVTDFGKITDGKAYQIKGMEYNITELFGEYHEKATKAVEGGEFVNLYLSPKDYHRYHTPDTLNIISLTHIPGKLYPVNFPLLRNKKNLFIENERVIIECTDKKGNTFIMVLVGALNVGKMVVTFEESINTNSDIREPRHYTYENLTLEKGALFGWFEMGSTILLFTQKDVYSPTLKINQKVKFTENIGTLN</sequence>
<comment type="pathway">
    <text evidence="12">Phospholipid metabolism; phosphatidylethanolamine biosynthesis.</text>
</comment>
<evidence type="ECO:0000256" key="5">
    <source>
        <dbReference type="ARBA" id="ARBA00022793"/>
    </source>
</evidence>
<evidence type="ECO:0000256" key="11">
    <source>
        <dbReference type="ARBA" id="ARBA00023317"/>
    </source>
</evidence>
<dbReference type="PANTHER" id="PTHR10067">
    <property type="entry name" value="PHOSPHATIDYLSERINE DECARBOXYLASE"/>
    <property type="match status" value="1"/>
</dbReference>
<dbReference type="EC" id="4.1.1.65" evidence="3"/>
<comment type="cofactor">
    <cofactor evidence="1">
        <name>pyruvate</name>
        <dbReference type="ChEBI" id="CHEBI:15361"/>
    </cofactor>
</comment>